<dbReference type="Proteomes" id="UP000179179">
    <property type="component" value="Unassembled WGS sequence"/>
</dbReference>
<dbReference type="SUPFAM" id="SSF103473">
    <property type="entry name" value="MFS general substrate transporter"/>
    <property type="match status" value="1"/>
</dbReference>
<keyword evidence="1" id="KW-1133">Transmembrane helix</keyword>
<sequence>MSLTHPFMYSWAGVHSIPGLYAFTVIYGFFAAGVQSFFPAVVTRLTHDQTRIGTGMGMVFAIVGVASLVGLPLSGALVSARPGGGFLDAQMAAGTFLAVGAVFMGLTRAAKTGPVWFVKA</sequence>
<feature type="transmembrane region" description="Helical" evidence="1">
    <location>
        <begin position="89"/>
        <end position="110"/>
    </location>
</feature>
<keyword evidence="1" id="KW-0472">Membrane</keyword>
<dbReference type="Gene3D" id="1.20.1250.20">
    <property type="entry name" value="MFS general substrate transporter like domains"/>
    <property type="match status" value="1"/>
</dbReference>
<reference evidence="2 3" key="1">
    <citation type="journal article" date="2016" name="Genome Biol. Evol.">
        <title>Draft genome sequence of an aflatoxigenic Aspergillus species, A. bombycis.</title>
        <authorList>
            <person name="Moore G.G."/>
            <person name="Mack B.M."/>
            <person name="Beltz S.B."/>
            <person name="Gilbert M.K."/>
        </authorList>
    </citation>
    <scope>NUCLEOTIDE SEQUENCE [LARGE SCALE GENOMIC DNA]</scope>
    <source>
        <strain evidence="3">NRRL 26010</strain>
    </source>
</reference>
<evidence type="ECO:0000256" key="1">
    <source>
        <dbReference type="SAM" id="Phobius"/>
    </source>
</evidence>
<proteinExistence type="predicted"/>
<dbReference type="GeneID" id="34449084"/>
<feature type="transmembrane region" description="Helical" evidence="1">
    <location>
        <begin position="54"/>
        <end position="77"/>
    </location>
</feature>
<evidence type="ECO:0000313" key="3">
    <source>
        <dbReference type="Proteomes" id="UP000179179"/>
    </source>
</evidence>
<dbReference type="AlphaFoldDB" id="A0A1F8A2W5"/>
<dbReference type="EMBL" id="LYCR01000035">
    <property type="protein sequence ID" value="OGM46051.1"/>
    <property type="molecule type" value="Genomic_DNA"/>
</dbReference>
<evidence type="ECO:0000313" key="2">
    <source>
        <dbReference type="EMBL" id="OGM46051.1"/>
    </source>
</evidence>
<dbReference type="RefSeq" id="XP_022389768.1">
    <property type="nucleotide sequence ID" value="XM_022532823.1"/>
</dbReference>
<evidence type="ECO:0008006" key="4">
    <source>
        <dbReference type="Google" id="ProtNLM"/>
    </source>
</evidence>
<gene>
    <name evidence="2" type="ORF">ABOM_005694</name>
</gene>
<keyword evidence="3" id="KW-1185">Reference proteome</keyword>
<dbReference type="InterPro" id="IPR036259">
    <property type="entry name" value="MFS_trans_sf"/>
</dbReference>
<protein>
    <recommendedName>
        <fullName evidence="4">Monocarboxylate permease</fullName>
    </recommendedName>
</protein>
<dbReference type="OrthoDB" id="6499973at2759"/>
<organism evidence="2 3">
    <name type="scientific">Aspergillus bombycis</name>
    <dbReference type="NCBI Taxonomy" id="109264"/>
    <lineage>
        <taxon>Eukaryota</taxon>
        <taxon>Fungi</taxon>
        <taxon>Dikarya</taxon>
        <taxon>Ascomycota</taxon>
        <taxon>Pezizomycotina</taxon>
        <taxon>Eurotiomycetes</taxon>
        <taxon>Eurotiomycetidae</taxon>
        <taxon>Eurotiales</taxon>
        <taxon>Aspergillaceae</taxon>
        <taxon>Aspergillus</taxon>
    </lineage>
</organism>
<name>A0A1F8A2W5_9EURO</name>
<keyword evidence="1" id="KW-0812">Transmembrane</keyword>
<feature type="transmembrane region" description="Helical" evidence="1">
    <location>
        <begin position="20"/>
        <end position="42"/>
    </location>
</feature>
<comment type="caution">
    <text evidence="2">The sequence shown here is derived from an EMBL/GenBank/DDBJ whole genome shotgun (WGS) entry which is preliminary data.</text>
</comment>
<accession>A0A1F8A2W5</accession>